<name>A0A1H0ME01_SELRU</name>
<dbReference type="EMBL" id="FNJQ01000001">
    <property type="protein sequence ID" value="SDO78420.1"/>
    <property type="molecule type" value="Genomic_DNA"/>
</dbReference>
<evidence type="ECO:0008006" key="3">
    <source>
        <dbReference type="Google" id="ProtNLM"/>
    </source>
</evidence>
<dbReference type="Proteomes" id="UP000182412">
    <property type="component" value="Unassembled WGS sequence"/>
</dbReference>
<organism evidence="1 2">
    <name type="scientific">Selenomonas ruminantium</name>
    <dbReference type="NCBI Taxonomy" id="971"/>
    <lineage>
        <taxon>Bacteria</taxon>
        <taxon>Bacillati</taxon>
        <taxon>Bacillota</taxon>
        <taxon>Negativicutes</taxon>
        <taxon>Selenomonadales</taxon>
        <taxon>Selenomonadaceae</taxon>
        <taxon>Selenomonas</taxon>
    </lineage>
</organism>
<accession>A0A1H0ME01</accession>
<evidence type="ECO:0000313" key="1">
    <source>
        <dbReference type="EMBL" id="SDO78420.1"/>
    </source>
</evidence>
<reference evidence="1 2" key="1">
    <citation type="submission" date="2016-10" db="EMBL/GenBank/DDBJ databases">
        <authorList>
            <person name="de Groot N.N."/>
        </authorList>
    </citation>
    <scope>NUCLEOTIDE SEQUENCE [LARGE SCALE GENOMIC DNA]</scope>
    <source>
        <strain evidence="1 2">S137</strain>
    </source>
</reference>
<dbReference type="AlphaFoldDB" id="A0A1H0ME01"/>
<proteinExistence type="predicted"/>
<protein>
    <recommendedName>
        <fullName evidence="3">PD-(D/E)XK nuclease superfamily protein</fullName>
    </recommendedName>
</protein>
<gene>
    <name evidence="1" type="ORF">SAMN05216366_101123</name>
</gene>
<evidence type="ECO:0000313" key="2">
    <source>
        <dbReference type="Proteomes" id="UP000182412"/>
    </source>
</evidence>
<sequence length="59" mass="6724">MILELKWDKDANTAIRQIKEKASPKAIETYTGKILLVGINYDKQSRKHSCLIETFAIST</sequence>